<evidence type="ECO:0000256" key="12">
    <source>
        <dbReference type="SAM" id="MobiDB-lite"/>
    </source>
</evidence>
<dbReference type="FunFam" id="2.10.25.10:FF:000095">
    <property type="entry name" value="Notch, isoform B"/>
    <property type="match status" value="1"/>
</dbReference>
<evidence type="ECO:0000259" key="15">
    <source>
        <dbReference type="PROSITE" id="PS50026"/>
    </source>
</evidence>
<keyword evidence="5 14" id="KW-0732">Signal</keyword>
<dbReference type="InterPro" id="IPR000203">
    <property type="entry name" value="GPS"/>
</dbReference>
<dbReference type="InterPro" id="IPR013783">
    <property type="entry name" value="Ig-like_fold"/>
</dbReference>
<proteinExistence type="predicted"/>
<evidence type="ECO:0000256" key="7">
    <source>
        <dbReference type="ARBA" id="ARBA00022989"/>
    </source>
</evidence>
<dbReference type="PROSITE" id="PS00010">
    <property type="entry name" value="ASX_HYDROXYL"/>
    <property type="match status" value="3"/>
</dbReference>
<dbReference type="PROSITE" id="PS00022">
    <property type="entry name" value="EGF_1"/>
    <property type="match status" value="7"/>
</dbReference>
<dbReference type="GO" id="GO:0048732">
    <property type="term" value="P:gland development"/>
    <property type="evidence" value="ECO:0007669"/>
    <property type="project" value="UniProtKB-ARBA"/>
</dbReference>
<dbReference type="PROSITE" id="PS01187">
    <property type="entry name" value="EGF_CA"/>
    <property type="match status" value="1"/>
</dbReference>
<dbReference type="CDD" id="cd00054">
    <property type="entry name" value="EGF_CA"/>
    <property type="match status" value="6"/>
</dbReference>
<feature type="domain" description="EGF-like" evidence="15">
    <location>
        <begin position="186"/>
        <end position="225"/>
    </location>
</feature>
<feature type="disulfide bond" evidence="11">
    <location>
        <begin position="215"/>
        <end position="224"/>
    </location>
</feature>
<feature type="domain" description="G-protein coupled receptors family 2 profile 1" evidence="17">
    <location>
        <begin position="364"/>
        <end position="475"/>
    </location>
</feature>
<feature type="domain" description="EGF-like" evidence="15">
    <location>
        <begin position="108"/>
        <end position="147"/>
    </location>
</feature>
<evidence type="ECO:0000256" key="2">
    <source>
        <dbReference type="ARBA" id="ARBA00022475"/>
    </source>
</evidence>
<dbReference type="InterPro" id="IPR046338">
    <property type="entry name" value="GAIN_dom_sf"/>
</dbReference>
<dbReference type="Pfam" id="PF00008">
    <property type="entry name" value="EGF"/>
    <property type="match status" value="6"/>
</dbReference>
<keyword evidence="10" id="KW-0325">Glycoprotein</keyword>
<feature type="domain" description="EGF-like" evidence="15">
    <location>
        <begin position="303"/>
        <end position="339"/>
    </location>
</feature>
<feature type="disulfide bond" evidence="11">
    <location>
        <begin position="329"/>
        <end position="338"/>
    </location>
</feature>
<dbReference type="SMART" id="SM00179">
    <property type="entry name" value="EGF_CA"/>
    <property type="match status" value="7"/>
</dbReference>
<dbReference type="SMART" id="SM00181">
    <property type="entry name" value="EGF"/>
    <property type="match status" value="7"/>
</dbReference>
<dbReference type="Pfam" id="PF00002">
    <property type="entry name" value="7tm_2"/>
    <property type="match status" value="1"/>
</dbReference>
<feature type="disulfide bond" evidence="11">
    <location>
        <begin position="175"/>
        <end position="184"/>
    </location>
</feature>
<dbReference type="GO" id="GO:0050877">
    <property type="term" value="P:nervous system process"/>
    <property type="evidence" value="ECO:0007669"/>
    <property type="project" value="UniProtKB-ARBA"/>
</dbReference>
<feature type="disulfide bond" evidence="11">
    <location>
        <begin position="367"/>
        <end position="376"/>
    </location>
</feature>
<dbReference type="OrthoDB" id="283575at2759"/>
<dbReference type="PROSITE" id="PS50261">
    <property type="entry name" value="G_PROTEIN_RECEP_F2_4"/>
    <property type="match status" value="1"/>
</dbReference>
<evidence type="ECO:0000256" key="9">
    <source>
        <dbReference type="ARBA" id="ARBA00023157"/>
    </source>
</evidence>
<keyword evidence="3 11" id="KW-0245">EGF-like domain</keyword>
<dbReference type="InterPro" id="IPR000832">
    <property type="entry name" value="GPCR_2_secretin-like"/>
</dbReference>
<evidence type="ECO:0000259" key="17">
    <source>
        <dbReference type="PROSITE" id="PS50227"/>
    </source>
</evidence>
<evidence type="ECO:0000256" key="8">
    <source>
        <dbReference type="ARBA" id="ARBA00023136"/>
    </source>
</evidence>
<evidence type="ECO:0000256" key="1">
    <source>
        <dbReference type="ARBA" id="ARBA00004651"/>
    </source>
</evidence>
<dbReference type="InterPro" id="IPR000742">
    <property type="entry name" value="EGF"/>
</dbReference>
<dbReference type="GO" id="GO:0005886">
    <property type="term" value="C:plasma membrane"/>
    <property type="evidence" value="ECO:0007669"/>
    <property type="project" value="UniProtKB-SubCell"/>
</dbReference>
<feature type="domain" description="G-protein coupled receptors family 2 profile 2" evidence="18">
    <location>
        <begin position="784"/>
        <end position="1035"/>
    </location>
</feature>
<dbReference type="SUPFAM" id="SSF57184">
    <property type="entry name" value="Growth factor receptor domain"/>
    <property type="match status" value="1"/>
</dbReference>
<feature type="compositionally biased region" description="Polar residues" evidence="12">
    <location>
        <begin position="1060"/>
        <end position="1071"/>
    </location>
</feature>
<gene>
    <name evidence="20" type="ORF">CTOB1V02_LOCUS5565</name>
</gene>
<feature type="transmembrane region" description="Helical" evidence="13">
    <location>
        <begin position="786"/>
        <end position="809"/>
    </location>
</feature>
<evidence type="ECO:0000256" key="4">
    <source>
        <dbReference type="ARBA" id="ARBA00022692"/>
    </source>
</evidence>
<feature type="disulfide bond" evidence="11">
    <location>
        <begin position="137"/>
        <end position="146"/>
    </location>
</feature>
<feature type="compositionally biased region" description="Low complexity" evidence="12">
    <location>
        <begin position="1478"/>
        <end position="1498"/>
    </location>
</feature>
<evidence type="ECO:0000256" key="13">
    <source>
        <dbReference type="SAM" id="Phobius"/>
    </source>
</evidence>
<evidence type="ECO:0000259" key="19">
    <source>
        <dbReference type="PROSITE" id="PS50853"/>
    </source>
</evidence>
<dbReference type="GO" id="GO:0005509">
    <property type="term" value="F:calcium ion binding"/>
    <property type="evidence" value="ECO:0007669"/>
    <property type="project" value="InterPro"/>
</dbReference>
<dbReference type="Gene3D" id="2.10.25.10">
    <property type="entry name" value="Laminin"/>
    <property type="match status" value="7"/>
</dbReference>
<feature type="transmembrane region" description="Helical" evidence="13">
    <location>
        <begin position="983"/>
        <end position="1005"/>
    </location>
</feature>
<dbReference type="PROSITE" id="PS50026">
    <property type="entry name" value="EGF_3"/>
    <property type="match status" value="7"/>
</dbReference>
<protein>
    <submittedName>
        <fullName evidence="20">Uncharacterized protein</fullName>
    </submittedName>
</protein>
<dbReference type="GO" id="GO:0004930">
    <property type="term" value="F:G protein-coupled receptor activity"/>
    <property type="evidence" value="ECO:0007669"/>
    <property type="project" value="InterPro"/>
</dbReference>
<dbReference type="InterPro" id="IPR036116">
    <property type="entry name" value="FN3_sf"/>
</dbReference>
<dbReference type="PROSITE" id="PS50853">
    <property type="entry name" value="FN3"/>
    <property type="match status" value="1"/>
</dbReference>
<dbReference type="InterPro" id="IPR017981">
    <property type="entry name" value="GPCR_2-like_7TM"/>
</dbReference>
<feature type="domain" description="EGF-like" evidence="15">
    <location>
        <begin position="265"/>
        <end position="301"/>
    </location>
</feature>
<feature type="domain" description="GAIN-B" evidence="16">
    <location>
        <begin position="606"/>
        <end position="775"/>
    </location>
</feature>
<feature type="disulfide bond" evidence="11">
    <location>
        <begin position="253"/>
        <end position="262"/>
    </location>
</feature>
<organism evidence="20">
    <name type="scientific">Cyprideis torosa</name>
    <dbReference type="NCBI Taxonomy" id="163714"/>
    <lineage>
        <taxon>Eukaryota</taxon>
        <taxon>Metazoa</taxon>
        <taxon>Ecdysozoa</taxon>
        <taxon>Arthropoda</taxon>
        <taxon>Crustacea</taxon>
        <taxon>Oligostraca</taxon>
        <taxon>Ostracoda</taxon>
        <taxon>Podocopa</taxon>
        <taxon>Podocopida</taxon>
        <taxon>Cytherocopina</taxon>
        <taxon>Cytheroidea</taxon>
        <taxon>Cytherideidae</taxon>
        <taxon>Cyprideis</taxon>
    </lineage>
</organism>
<dbReference type="InterPro" id="IPR000152">
    <property type="entry name" value="EGF-type_Asp/Asn_hydroxyl_site"/>
</dbReference>
<dbReference type="InterPro" id="IPR009030">
    <property type="entry name" value="Growth_fac_rcpt_cys_sf"/>
</dbReference>
<dbReference type="SUPFAM" id="SSF81321">
    <property type="entry name" value="Family A G protein-coupled receptor-like"/>
    <property type="match status" value="1"/>
</dbReference>
<dbReference type="PRINTS" id="PR00249">
    <property type="entry name" value="GPCRSECRETIN"/>
</dbReference>
<dbReference type="InterPro" id="IPR057244">
    <property type="entry name" value="GAIN_B"/>
</dbReference>
<dbReference type="InterPro" id="IPR018097">
    <property type="entry name" value="EGF_Ca-bd_CS"/>
</dbReference>
<keyword evidence="8 13" id="KW-0472">Membrane</keyword>
<feature type="chain" id="PRO_5043848577" evidence="14">
    <location>
        <begin position="19"/>
        <end position="1542"/>
    </location>
</feature>
<comment type="subcellular location">
    <subcellularLocation>
        <location evidence="1">Cell membrane</location>
        <topology evidence="1">Multi-pass membrane protein</topology>
    </subcellularLocation>
</comment>
<feature type="signal peptide" evidence="14">
    <location>
        <begin position="1"/>
        <end position="18"/>
    </location>
</feature>
<feature type="region of interest" description="Disordered" evidence="12">
    <location>
        <begin position="1465"/>
        <end position="1542"/>
    </location>
</feature>
<dbReference type="InterPro" id="IPR003961">
    <property type="entry name" value="FN3_dom"/>
</dbReference>
<dbReference type="FunFam" id="2.10.25.10:FF:000122">
    <property type="entry name" value="Protein crumbs homolog 2"/>
    <property type="match status" value="1"/>
</dbReference>
<dbReference type="SMART" id="SM00303">
    <property type="entry name" value="GPS"/>
    <property type="match status" value="1"/>
</dbReference>
<feature type="region of interest" description="Disordered" evidence="12">
    <location>
        <begin position="1327"/>
        <end position="1383"/>
    </location>
</feature>
<accession>A0A7R8ZKV5</accession>
<evidence type="ECO:0000256" key="3">
    <source>
        <dbReference type="ARBA" id="ARBA00022536"/>
    </source>
</evidence>
<dbReference type="Pfam" id="PF00041">
    <property type="entry name" value="fn3"/>
    <property type="match status" value="1"/>
</dbReference>
<feature type="domain" description="EGF-like" evidence="15">
    <location>
        <begin position="226"/>
        <end position="263"/>
    </location>
</feature>
<feature type="region of interest" description="Disordered" evidence="12">
    <location>
        <begin position="1255"/>
        <end position="1287"/>
    </location>
</feature>
<dbReference type="InterPro" id="IPR001879">
    <property type="entry name" value="GPCR_2_extracellular_dom"/>
</dbReference>
<dbReference type="InterPro" id="IPR001881">
    <property type="entry name" value="EGF-like_Ca-bd_dom"/>
</dbReference>
<dbReference type="InterPro" id="IPR053066">
    <property type="entry name" value="ADGR_G7"/>
</dbReference>
<evidence type="ECO:0000256" key="5">
    <source>
        <dbReference type="ARBA" id="ARBA00022729"/>
    </source>
</evidence>
<dbReference type="PROSITE" id="PS01186">
    <property type="entry name" value="EGF_2"/>
    <property type="match status" value="7"/>
</dbReference>
<dbReference type="GO" id="GO:0007166">
    <property type="term" value="P:cell surface receptor signaling pathway"/>
    <property type="evidence" value="ECO:0007669"/>
    <property type="project" value="InterPro"/>
</dbReference>
<feature type="region of interest" description="Disordered" evidence="12">
    <location>
        <begin position="590"/>
        <end position="609"/>
    </location>
</feature>
<keyword evidence="9 11" id="KW-1015">Disulfide bond</keyword>
<feature type="domain" description="Fibronectin type-III" evidence="19">
    <location>
        <begin position="12"/>
        <end position="110"/>
    </location>
</feature>
<name>A0A7R8ZKV5_9CRUS</name>
<feature type="transmembrane region" description="Helical" evidence="13">
    <location>
        <begin position="846"/>
        <end position="870"/>
    </location>
</feature>
<evidence type="ECO:0000256" key="10">
    <source>
        <dbReference type="ARBA" id="ARBA00023180"/>
    </source>
</evidence>
<dbReference type="Gene3D" id="1.20.1070.10">
    <property type="entry name" value="Rhodopsin 7-helix transmembrane proteins"/>
    <property type="match status" value="1"/>
</dbReference>
<dbReference type="PANTHER" id="PTHR47767">
    <property type="entry name" value="ADHESION G PROTEIN-COUPLED RECEPTOR G7"/>
    <property type="match status" value="1"/>
</dbReference>
<keyword evidence="6" id="KW-0677">Repeat</keyword>
<dbReference type="PROSITE" id="PS50227">
    <property type="entry name" value="G_PROTEIN_RECEP_F2_3"/>
    <property type="match status" value="1"/>
</dbReference>
<evidence type="ECO:0000256" key="14">
    <source>
        <dbReference type="SAM" id="SignalP"/>
    </source>
</evidence>
<feature type="domain" description="EGF-like" evidence="15">
    <location>
        <begin position="341"/>
        <end position="377"/>
    </location>
</feature>
<evidence type="ECO:0000259" key="16">
    <source>
        <dbReference type="PROSITE" id="PS50221"/>
    </source>
</evidence>
<dbReference type="PROSITE" id="PS50221">
    <property type="entry name" value="GAIN_B"/>
    <property type="match status" value="1"/>
</dbReference>
<dbReference type="Gene3D" id="2.60.220.50">
    <property type="match status" value="1"/>
</dbReference>
<evidence type="ECO:0000256" key="6">
    <source>
        <dbReference type="ARBA" id="ARBA00022737"/>
    </source>
</evidence>
<comment type="caution">
    <text evidence="11">Lacks conserved residue(s) required for the propagation of feature annotation.</text>
</comment>
<dbReference type="PANTHER" id="PTHR47767:SF1">
    <property type="entry name" value="ADHESION G PROTEIN-COUPLED RECEPTOR G7"/>
    <property type="match status" value="1"/>
</dbReference>
<keyword evidence="4 13" id="KW-0812">Transmembrane</keyword>
<feature type="domain" description="EGF-like" evidence="15">
    <location>
        <begin position="148"/>
        <end position="185"/>
    </location>
</feature>
<keyword evidence="2" id="KW-1003">Cell membrane</keyword>
<dbReference type="FunFam" id="2.10.25.10:FF:000472">
    <property type="entry name" value="Uncharacterized protein, isoform A"/>
    <property type="match status" value="1"/>
</dbReference>
<dbReference type="SUPFAM" id="SSF49265">
    <property type="entry name" value="Fibronectin type III"/>
    <property type="match status" value="1"/>
</dbReference>
<dbReference type="Pfam" id="PF01825">
    <property type="entry name" value="GPS"/>
    <property type="match status" value="1"/>
</dbReference>
<evidence type="ECO:0000259" key="18">
    <source>
        <dbReference type="PROSITE" id="PS50261"/>
    </source>
</evidence>
<feature type="compositionally biased region" description="Basic and acidic residues" evidence="12">
    <location>
        <begin position="591"/>
        <end position="609"/>
    </location>
</feature>
<dbReference type="EMBL" id="OB661213">
    <property type="protein sequence ID" value="CAD7227665.1"/>
    <property type="molecule type" value="Genomic_DNA"/>
</dbReference>
<feature type="transmembrane region" description="Helical" evidence="13">
    <location>
        <begin position="891"/>
        <end position="912"/>
    </location>
</feature>
<evidence type="ECO:0000256" key="11">
    <source>
        <dbReference type="PROSITE-ProRule" id="PRU00076"/>
    </source>
</evidence>
<evidence type="ECO:0000313" key="20">
    <source>
        <dbReference type="EMBL" id="CAD7227665.1"/>
    </source>
</evidence>
<keyword evidence="7 13" id="KW-1133">Transmembrane helix</keyword>
<dbReference type="FunFam" id="2.10.25.10:FF:000327">
    <property type="entry name" value="neurogenic locus notch homolog protein 4"/>
    <property type="match status" value="1"/>
</dbReference>
<feature type="compositionally biased region" description="Low complexity" evidence="12">
    <location>
        <begin position="1265"/>
        <end position="1287"/>
    </location>
</feature>
<feature type="region of interest" description="Disordered" evidence="12">
    <location>
        <begin position="1060"/>
        <end position="1092"/>
    </location>
</feature>
<feature type="transmembrane region" description="Helical" evidence="13">
    <location>
        <begin position="821"/>
        <end position="840"/>
    </location>
</feature>
<sequence length="1542" mass="169545">MSLFRFFCVFAAPLNIQTRETTETTAQVCWTPPPEASQAKGYVVRFRDVRSPSVTQELNMTGTHSPEQSAICLEIRHLKPWSEYQFEVHAWNYLELGMPSETGTFDTRPDYCANSECLHDSSCVSDLKAKLGYRCECRKGYFGALCERFDPCSNEPCKNFGTCTNLTDSTFACECLPGFSGETCSLFNPCASPSNPCKNGALCVSEKSNTYECQCREGYFGKTCERFDPCSVRPCLNNAACKNISDVDYLCGCLAGFRGRHCEINVDECLSSPCLNGGECIDGINAFTCQCPIGYTGRFCERDIDECESNPCTNGGQCEDLVGDFHCNCKAGYSGRSCEFDIDECLSNPCLNGASCVDRVNGYRCSCRIGYFGDHCQMREKCSGTIDSNGPWGTISWPDTPHGETTYVPCPLGSVPVQPNRSFRSRRATVDLSSKRQLRLSASDQITGHAARTCQLTDNGVAWTEIDGRACKSKAFIQAESSSKKLEEQIRLNQITTVEEFQEATDQVQQFAEFASQDEQIARNMIQTISHLMSTNESLFEASDPAGKRSAGLRDAIEILLEEAILGPGEAMQMSTENVIIKAKSLSWGEAKGEDGKGRTERRGGDSVKFEIKERGQRSVGGRKDTTDSEFDGSIQIVVPWQAISVANEELSEPARLQFISYKNTKLFRSPRRKSRVNETVDDPDDDLLVTRVLSASIRDILVRNLTDPVEYVIPVPESEKPKKDGQHKCVFWDEDLQEWSSDGVYLVEETPRFVRCRSSHLTSFSILFDPHPQIEPTGHEDYLSILSYIGAALSIIGLGLTILTFALFKSLNRDNSGKILINLCSSLLLMNLAFLVSALRGHFPSVPLCTTAAILIHYLVLTSLLWMAVEAMHMYQLLITVFASSETHFMLKRCLLAWGVPLLIVLGTASADLSHYDSFSSGFCIISPSRPLVYYMTYLAPAALILVVNCVIFIMLTRVLMHRRSVGQVTRGKNGKSLTVSQVRGAFTVMTLLGVTWVFGAMAIGPAKIVFQYIFCIANSLQGFIIFMVRCVYYPEARSCWLILFRTGRIKKYRGQTTFHSSNTKPSSLAHTHSHSHTSTTGTGGGPDVFSTPVPTRSFPPGFAPTATLDPGHNFWQKAAPNTISISAARDWRTSGSSFSQFSTSRPGMSLAGMARLEQQQREETVSERTFMKTFFAEAPPAPPPLEVSHASTRPLNESTMNALTHLYETLHQRDLGFYPRVEEIISTSSTNIVSNSSGSPSIDILRNMVEGEATDYEEEEKSTNSTRTGTGSTNRSASTNNSSAKSLKRLKHLQLLIPRIDVAELAERKLKEGEGTSWEYIGAAGAPDERDEGYNSPHGAVKPPTELPSTSRSGGTTGSRKKDRRFHTVTGGGGGEGIFSSSLKKDGSGLYSFEDEDFGSDDHLPVKSHTTKVKVPKKRGAILLNGQLVITSSNVPPESPTKNNVTQIQVGGAVVEKEELSEGFNITDSWERDDLGGSLSGSQGPSHSSSTLSSESFQDIREVKHPTSRAQPEEPPEIVQKVKITVGNNVGGGSSNEYFA</sequence>
<dbReference type="SUPFAM" id="SSF57196">
    <property type="entry name" value="EGF/Laminin"/>
    <property type="match status" value="5"/>
</dbReference>
<dbReference type="CDD" id="cd00063">
    <property type="entry name" value="FN3"/>
    <property type="match status" value="1"/>
</dbReference>
<reference evidence="20" key="1">
    <citation type="submission" date="2020-11" db="EMBL/GenBank/DDBJ databases">
        <authorList>
            <person name="Tran Van P."/>
        </authorList>
    </citation>
    <scope>NUCLEOTIDE SEQUENCE</scope>
</reference>
<dbReference type="SMART" id="SM00060">
    <property type="entry name" value="FN3"/>
    <property type="match status" value="1"/>
</dbReference>
<feature type="disulfide bond" evidence="11">
    <location>
        <begin position="291"/>
        <end position="300"/>
    </location>
</feature>
<dbReference type="Gene3D" id="2.60.40.10">
    <property type="entry name" value="Immunoglobulins"/>
    <property type="match status" value="1"/>
</dbReference>
<dbReference type="CDD" id="cd15040">
    <property type="entry name" value="7tmB2_Adhesion"/>
    <property type="match status" value="1"/>
</dbReference>
<feature type="transmembrane region" description="Helical" evidence="13">
    <location>
        <begin position="939"/>
        <end position="962"/>
    </location>
</feature>